<dbReference type="AlphaFoldDB" id="A0A1B8AQD9"/>
<name>A0A1B8AQD9_FUSPO</name>
<reference evidence="1 2" key="1">
    <citation type="submission" date="2016-06" db="EMBL/GenBank/DDBJ databases">
        <title>Living apart together: crosstalk between the core and supernumerary genomes in a fungal plant pathogen.</title>
        <authorList>
            <person name="Vanheule A."/>
            <person name="Audenaert K."/>
            <person name="Warris S."/>
            <person name="Van De Geest H."/>
            <person name="Schijlen E."/>
            <person name="Hofte M."/>
            <person name="De Saeger S."/>
            <person name="Haesaert G."/>
            <person name="Waalwijk C."/>
            <person name="Van Der Lee T."/>
        </authorList>
    </citation>
    <scope>NUCLEOTIDE SEQUENCE [LARGE SCALE GENOMIC DNA]</scope>
    <source>
        <strain evidence="1 2">2516</strain>
    </source>
</reference>
<gene>
    <name evidence="1" type="ORF">FPOA_09116</name>
</gene>
<accession>A0A1B8AQD9</accession>
<evidence type="ECO:0000313" key="2">
    <source>
        <dbReference type="Proteomes" id="UP000091967"/>
    </source>
</evidence>
<organism evidence="1 2">
    <name type="scientific">Fusarium poae</name>
    <dbReference type="NCBI Taxonomy" id="36050"/>
    <lineage>
        <taxon>Eukaryota</taxon>
        <taxon>Fungi</taxon>
        <taxon>Dikarya</taxon>
        <taxon>Ascomycota</taxon>
        <taxon>Pezizomycotina</taxon>
        <taxon>Sordariomycetes</taxon>
        <taxon>Hypocreomycetidae</taxon>
        <taxon>Hypocreales</taxon>
        <taxon>Nectriaceae</taxon>
        <taxon>Fusarium</taxon>
    </lineage>
</organism>
<protein>
    <submittedName>
        <fullName evidence="1">Uncharacterized protein</fullName>
    </submittedName>
</protein>
<proteinExistence type="predicted"/>
<sequence>MQRHSIRMCRKHIVCRWIRHHVPMAPITAQHRHERGYFNNSQDWIIGVLPLVAFLNLVWEESIPAIDEISIGDTELSEFVEIDQWAAIHRFTFLVDFIQKRDPLHESQAYKALAECDPGFRKLEMVSHVFKDMDGIKALSEWNDLDYLYSWIQANVVPRLSLVPTVIAEEAADVFLNTNYLDCWQSLVTEHESLSLICAIRRR</sequence>
<evidence type="ECO:0000313" key="1">
    <source>
        <dbReference type="EMBL" id="OBS22789.1"/>
    </source>
</evidence>
<comment type="caution">
    <text evidence="1">The sequence shown here is derived from an EMBL/GenBank/DDBJ whole genome shotgun (WGS) entry which is preliminary data.</text>
</comment>
<dbReference type="EMBL" id="LYXU01000003">
    <property type="protein sequence ID" value="OBS22789.1"/>
    <property type="molecule type" value="Genomic_DNA"/>
</dbReference>
<keyword evidence="2" id="KW-1185">Reference proteome</keyword>
<dbReference type="Proteomes" id="UP000091967">
    <property type="component" value="Unassembled WGS sequence"/>
</dbReference>
<dbReference type="OMA" id="CRWIRHH"/>